<dbReference type="Pfam" id="PF02308">
    <property type="entry name" value="MgtC"/>
    <property type="match status" value="1"/>
</dbReference>
<dbReference type="PANTHER" id="PTHR33778:SF1">
    <property type="entry name" value="MAGNESIUM TRANSPORTER YHID-RELATED"/>
    <property type="match status" value="1"/>
</dbReference>
<dbReference type="KEGG" id="nco:AAW31_13120"/>
<organism evidence="9 11">
    <name type="scientific">Nitrosomonas communis</name>
    <dbReference type="NCBI Taxonomy" id="44574"/>
    <lineage>
        <taxon>Bacteria</taxon>
        <taxon>Pseudomonadati</taxon>
        <taxon>Pseudomonadota</taxon>
        <taxon>Betaproteobacteria</taxon>
        <taxon>Nitrosomonadales</taxon>
        <taxon>Nitrosomonadaceae</taxon>
        <taxon>Nitrosomonas</taxon>
    </lineage>
</organism>
<dbReference type="Proteomes" id="UP000324176">
    <property type="component" value="Unassembled WGS sequence"/>
</dbReference>
<keyword evidence="5 7" id="KW-1133">Transmembrane helix</keyword>
<comment type="similarity">
    <text evidence="2 7">Belongs to the MgtC/SapB family.</text>
</comment>
<evidence type="ECO:0000256" key="1">
    <source>
        <dbReference type="ARBA" id="ARBA00004651"/>
    </source>
</evidence>
<dbReference type="PATRIC" id="fig|44574.3.peg.3192"/>
<evidence type="ECO:0000313" key="9">
    <source>
        <dbReference type="EMBL" id="AKH38521.1"/>
    </source>
</evidence>
<evidence type="ECO:0000313" key="12">
    <source>
        <dbReference type="Proteomes" id="UP000324176"/>
    </source>
</evidence>
<keyword evidence="6 7" id="KW-0472">Membrane</keyword>
<evidence type="ECO:0000256" key="4">
    <source>
        <dbReference type="ARBA" id="ARBA00022692"/>
    </source>
</evidence>
<dbReference type="Proteomes" id="UP000034156">
    <property type="component" value="Chromosome"/>
</dbReference>
<keyword evidence="7" id="KW-0997">Cell inner membrane</keyword>
<feature type="transmembrane region" description="Helical" evidence="7">
    <location>
        <begin position="42"/>
        <end position="60"/>
    </location>
</feature>
<dbReference type="EMBL" id="VNHT01000018">
    <property type="protein sequence ID" value="TYP89267.1"/>
    <property type="molecule type" value="Genomic_DNA"/>
</dbReference>
<evidence type="ECO:0000313" key="10">
    <source>
        <dbReference type="EMBL" id="TYP89267.1"/>
    </source>
</evidence>
<reference evidence="11" key="1">
    <citation type="submission" date="2015-05" db="EMBL/GenBank/DDBJ databases">
        <title>Draft genome of Nitrosomonas communis strain Nm2.</title>
        <authorList>
            <person name="Kozlowski J.A."/>
            <person name="Kits K.D."/>
            <person name="Stein L.Y."/>
        </authorList>
    </citation>
    <scope>NUCLEOTIDE SEQUENCE [LARGE SCALE GENOMIC DNA]</scope>
    <source>
        <strain evidence="11">Nm2</strain>
    </source>
</reference>
<dbReference type="OrthoDB" id="9811198at2"/>
<evidence type="ECO:0000256" key="6">
    <source>
        <dbReference type="ARBA" id="ARBA00023136"/>
    </source>
</evidence>
<feature type="domain" description="MgtC/SapB/SrpB/YhiD N-terminal" evidence="8">
    <location>
        <begin position="18"/>
        <end position="147"/>
    </location>
</feature>
<dbReference type="PRINTS" id="PR01837">
    <property type="entry name" value="MGTCSAPBPROT"/>
</dbReference>
<evidence type="ECO:0000256" key="3">
    <source>
        <dbReference type="ARBA" id="ARBA00022475"/>
    </source>
</evidence>
<name>A0A0F7KGC5_9PROT</name>
<keyword evidence="4 7" id="KW-0812">Transmembrane</keyword>
<accession>A0A0F7KGC5</accession>
<reference evidence="9 11" key="2">
    <citation type="journal article" date="2016" name="Genome Announc.">
        <title>Genome Sequence of Nitrosomonas communis Strain Nm2, a Mesophilic Ammonia-Oxidizing Bacterium Isolated from Mediterranean Soil.</title>
        <authorList>
            <person name="Kozlowski J.A."/>
            <person name="Kits K.D."/>
            <person name="Stein L.Y."/>
        </authorList>
    </citation>
    <scope>NUCLEOTIDE SEQUENCE [LARGE SCALE GENOMIC DNA]</scope>
    <source>
        <strain evidence="9 11">Nm2</strain>
    </source>
</reference>
<dbReference type="RefSeq" id="WP_046850561.1">
    <property type="nucleotide sequence ID" value="NZ_CBDIPD010000022.1"/>
</dbReference>
<evidence type="ECO:0000256" key="2">
    <source>
        <dbReference type="ARBA" id="ARBA00009298"/>
    </source>
</evidence>
<dbReference type="EMBL" id="CP011451">
    <property type="protein sequence ID" value="AKH38521.1"/>
    <property type="molecule type" value="Genomic_DNA"/>
</dbReference>
<feature type="transmembrane region" description="Helical" evidence="7">
    <location>
        <begin position="80"/>
        <end position="97"/>
    </location>
</feature>
<feature type="transmembrane region" description="Helical" evidence="7">
    <location>
        <begin position="104"/>
        <end position="123"/>
    </location>
</feature>
<feature type="transmembrane region" description="Helical" evidence="7">
    <location>
        <begin position="129"/>
        <end position="146"/>
    </location>
</feature>
<dbReference type="AlphaFoldDB" id="A0A0F7KGC5"/>
<reference evidence="10 12" key="3">
    <citation type="submission" date="2019-07" db="EMBL/GenBank/DDBJ databases">
        <title>Active sludge and wastewater microbial communities from Klosterneuburg, Austria.</title>
        <authorList>
            <person name="Wagner M."/>
        </authorList>
    </citation>
    <scope>NUCLEOTIDE SEQUENCE [LARGE SCALE GENOMIC DNA]</scope>
    <source>
        <strain evidence="10 12">Nm2</strain>
    </source>
</reference>
<dbReference type="InterPro" id="IPR003416">
    <property type="entry name" value="MgtC/SapB/SrpB/YhiD_fam"/>
</dbReference>
<proteinExistence type="inferred from homology"/>
<evidence type="ECO:0000256" key="5">
    <source>
        <dbReference type="ARBA" id="ARBA00022989"/>
    </source>
</evidence>
<dbReference type="PANTHER" id="PTHR33778">
    <property type="entry name" value="PROTEIN MGTC"/>
    <property type="match status" value="1"/>
</dbReference>
<evidence type="ECO:0000259" key="8">
    <source>
        <dbReference type="Pfam" id="PF02308"/>
    </source>
</evidence>
<sequence>MDLLGNWQFQLTLLATVAFAMLLGGCIGFEREISQRPAGMRTHMLIGGAAALLLGIGDLLAEHFSEETYSQLIRADPIRIIGSVVTAVAFIGAGTIIQHARHNSVLGLTTAASLLLTASIGIAVGLRQYILAIGVTFLALVVLHWLPKPKDTDS</sequence>
<evidence type="ECO:0000313" key="11">
    <source>
        <dbReference type="Proteomes" id="UP000034156"/>
    </source>
</evidence>
<gene>
    <name evidence="9" type="ORF">AAW31_13120</name>
    <name evidence="10" type="ORF">BCL69_101842</name>
</gene>
<protein>
    <recommendedName>
        <fullName evidence="7">Protein MgtC</fullName>
    </recommendedName>
</protein>
<feature type="transmembrane region" description="Helical" evidence="7">
    <location>
        <begin position="12"/>
        <end position="30"/>
    </location>
</feature>
<dbReference type="GO" id="GO:0005886">
    <property type="term" value="C:plasma membrane"/>
    <property type="evidence" value="ECO:0007669"/>
    <property type="project" value="UniProtKB-SubCell"/>
</dbReference>
<evidence type="ECO:0000256" key="7">
    <source>
        <dbReference type="RuleBase" id="RU365041"/>
    </source>
</evidence>
<comment type="subcellular location">
    <subcellularLocation>
        <location evidence="7">Cell inner membrane</location>
        <topology evidence="7">Multi-pass membrane protein</topology>
    </subcellularLocation>
    <subcellularLocation>
        <location evidence="1">Cell membrane</location>
        <topology evidence="1">Multi-pass membrane protein</topology>
    </subcellularLocation>
</comment>
<keyword evidence="11" id="KW-1185">Reference proteome</keyword>
<dbReference type="InterPro" id="IPR049177">
    <property type="entry name" value="MgtC_SapB_SrpB_YhiD_N"/>
</dbReference>
<keyword evidence="3" id="KW-1003">Cell membrane</keyword>